<gene>
    <name evidence="2" type="ORF">EDD29_3576</name>
</gene>
<dbReference type="SUPFAM" id="SSF52266">
    <property type="entry name" value="SGNH hydrolase"/>
    <property type="match status" value="1"/>
</dbReference>
<dbReference type="InterPro" id="IPR013830">
    <property type="entry name" value="SGNH_hydro"/>
</dbReference>
<dbReference type="InterPro" id="IPR051532">
    <property type="entry name" value="Ester_Hydrolysis_Enzymes"/>
</dbReference>
<sequence>MEKTRRKKHRPGGHVYAPGHDRVRDLLIPYLSCGFGRTHLFGHVAGWNHPFTLGGEWRWSMIRIMIVGDSISHGSSGDWTWRYRLWKHLRVHGVELDLVGPRDDLDAITTAAPGDGDGAYADPDFDPDHDAQWGRPFLAEKDEIESKVRVHRPDLLLVLLGINDLFWHGLPAEENEANVRSFVAAARRGAPGLRLVLGTVLDTQRARDDVVFNARVSEFNRRLVLLADDLSTPGSPVAIAPTATEFVASAHTWDGTHPNPRGELRIAAAFADLLALRFALGGPYPRPFPNVPDLPPETKRVMT</sequence>
<feature type="domain" description="SGNH hydrolase-type esterase" evidence="1">
    <location>
        <begin position="67"/>
        <end position="262"/>
    </location>
</feature>
<evidence type="ECO:0000259" key="1">
    <source>
        <dbReference type="Pfam" id="PF13472"/>
    </source>
</evidence>
<dbReference type="Proteomes" id="UP000272400">
    <property type="component" value="Unassembled WGS sequence"/>
</dbReference>
<dbReference type="InterPro" id="IPR036514">
    <property type="entry name" value="SGNH_hydro_sf"/>
</dbReference>
<dbReference type="Pfam" id="PF13472">
    <property type="entry name" value="Lipase_GDSL_2"/>
    <property type="match status" value="1"/>
</dbReference>
<evidence type="ECO:0000313" key="3">
    <source>
        <dbReference type="Proteomes" id="UP000272400"/>
    </source>
</evidence>
<name>A0A3N1CXN6_9ACTN</name>
<dbReference type="PANTHER" id="PTHR30383:SF5">
    <property type="entry name" value="SGNH HYDROLASE-TYPE ESTERASE DOMAIN-CONTAINING PROTEIN"/>
    <property type="match status" value="1"/>
</dbReference>
<reference evidence="2 3" key="1">
    <citation type="submission" date="2018-11" db="EMBL/GenBank/DDBJ databases">
        <title>Sequencing the genomes of 1000 actinobacteria strains.</title>
        <authorList>
            <person name="Klenk H.-P."/>
        </authorList>
    </citation>
    <scope>NUCLEOTIDE SEQUENCE [LARGE SCALE GENOMIC DNA]</scope>
    <source>
        <strain evidence="2 3">DSM 44254</strain>
    </source>
</reference>
<dbReference type="EMBL" id="RJKE01000001">
    <property type="protein sequence ID" value="ROO86015.1"/>
    <property type="molecule type" value="Genomic_DNA"/>
</dbReference>
<organism evidence="2 3">
    <name type="scientific">Actinocorallia herbida</name>
    <dbReference type="NCBI Taxonomy" id="58109"/>
    <lineage>
        <taxon>Bacteria</taxon>
        <taxon>Bacillati</taxon>
        <taxon>Actinomycetota</taxon>
        <taxon>Actinomycetes</taxon>
        <taxon>Streptosporangiales</taxon>
        <taxon>Thermomonosporaceae</taxon>
        <taxon>Actinocorallia</taxon>
    </lineage>
</organism>
<comment type="caution">
    <text evidence="2">The sequence shown here is derived from an EMBL/GenBank/DDBJ whole genome shotgun (WGS) entry which is preliminary data.</text>
</comment>
<dbReference type="PANTHER" id="PTHR30383">
    <property type="entry name" value="THIOESTERASE 1/PROTEASE 1/LYSOPHOSPHOLIPASE L1"/>
    <property type="match status" value="1"/>
</dbReference>
<proteinExistence type="predicted"/>
<dbReference type="GO" id="GO:0004622">
    <property type="term" value="F:phosphatidylcholine lysophospholipase activity"/>
    <property type="evidence" value="ECO:0007669"/>
    <property type="project" value="TreeGrafter"/>
</dbReference>
<keyword evidence="2" id="KW-0378">Hydrolase</keyword>
<dbReference type="AlphaFoldDB" id="A0A3N1CXN6"/>
<protein>
    <submittedName>
        <fullName evidence="2">GDSL-like lipase/acylhydrolase family protein</fullName>
    </submittedName>
</protein>
<dbReference type="Gene3D" id="3.40.50.1110">
    <property type="entry name" value="SGNH hydrolase"/>
    <property type="match status" value="1"/>
</dbReference>
<accession>A0A3N1CXN6</accession>
<keyword evidence="3" id="KW-1185">Reference proteome</keyword>
<evidence type="ECO:0000313" key="2">
    <source>
        <dbReference type="EMBL" id="ROO86015.1"/>
    </source>
</evidence>